<dbReference type="PROSITE" id="PS51257">
    <property type="entry name" value="PROKAR_LIPOPROTEIN"/>
    <property type="match status" value="1"/>
</dbReference>
<gene>
    <name evidence="1" type="ORF">LO80_06975</name>
</gene>
<dbReference type="Proteomes" id="UP000029672">
    <property type="component" value="Chromosome"/>
</dbReference>
<dbReference type="KEGG" id="frf:LO80_06975"/>
<dbReference type="HOGENOM" id="CLU_1545368_0_0_6"/>
<dbReference type="EMBL" id="CP009574">
    <property type="protein sequence ID" value="AIT09730.1"/>
    <property type="molecule type" value="Genomic_DNA"/>
</dbReference>
<dbReference type="RefSeq" id="WP_040009921.1">
    <property type="nucleotide sequence ID" value="NZ_CP009574.1"/>
</dbReference>
<proteinExistence type="predicted"/>
<organism evidence="1 2">
    <name type="scientific">Candidatus Francisella endociliophora</name>
    <dbReference type="NCBI Taxonomy" id="653937"/>
    <lineage>
        <taxon>Bacteria</taxon>
        <taxon>Pseudomonadati</taxon>
        <taxon>Pseudomonadota</taxon>
        <taxon>Gammaproteobacteria</taxon>
        <taxon>Thiotrichales</taxon>
        <taxon>Francisellaceae</taxon>
        <taxon>Francisella</taxon>
    </lineage>
</organism>
<evidence type="ECO:0000313" key="2">
    <source>
        <dbReference type="Proteomes" id="UP000029672"/>
    </source>
</evidence>
<dbReference type="STRING" id="1547445.LO80_06975"/>
<dbReference type="AlphaFoldDB" id="A0A097EQ86"/>
<evidence type="ECO:0008006" key="3">
    <source>
        <dbReference type="Google" id="ProtNLM"/>
    </source>
</evidence>
<protein>
    <recommendedName>
        <fullName evidence="3">Lipoprotein</fullName>
    </recommendedName>
</protein>
<accession>A0A097EQ86</accession>
<name>A0A097EQ86_9GAMM</name>
<reference evidence="1 2" key="1">
    <citation type="submission" date="2014-10" db="EMBL/GenBank/DDBJ databases">
        <title>Whole genome sequence of Francisella endociliophora strain FSC1006, isolated from a laboratory culture of the marine ciliate Euplotes raikovi.</title>
        <authorList>
            <person name="Granberg M."/>
            <person name="Backman S."/>
            <person name="Lundmark E."/>
            <person name="Nilsson E."/>
            <person name="Karlsson E."/>
            <person name="Thelaus J."/>
            <person name="Ohrman C."/>
            <person name="Larkeryd A."/>
            <person name="Stenberg P."/>
        </authorList>
    </citation>
    <scope>NUCLEOTIDE SEQUENCE [LARGE SCALE GENOMIC DNA]</scope>
    <source>
        <strain evidence="1 2">FSC1006</strain>
    </source>
</reference>
<keyword evidence="2" id="KW-1185">Reference proteome</keyword>
<dbReference type="OrthoDB" id="5606142at2"/>
<evidence type="ECO:0000313" key="1">
    <source>
        <dbReference type="EMBL" id="AIT09730.1"/>
    </source>
</evidence>
<sequence length="160" mass="18946">MGYLLKYFSLAFILFFLSSCSLETLSPKASKQEQEQVKQEVLSILEKEYNQPFKILDFNYDYKFHYKVSFLVVVGKRYGTYTFKLRTVNKPILSSTIKLTDMQESPISNFKELYLKNFYCGTLASYYKHGKLNSSIRNNGVEQVKKYCDERGQSYYKKWQ</sequence>